<protein>
    <submittedName>
        <fullName evidence="2">Uma2 family endonuclease</fullName>
    </submittedName>
</protein>
<dbReference type="PANTHER" id="PTHR35400">
    <property type="entry name" value="SLR1083 PROTEIN"/>
    <property type="match status" value="1"/>
</dbReference>
<keyword evidence="2" id="KW-0540">Nuclease</keyword>
<dbReference type="RefSeq" id="WP_179771317.1">
    <property type="nucleotide sequence ID" value="NZ_JACCFK010000001.1"/>
</dbReference>
<dbReference type="EMBL" id="JACCFK010000001">
    <property type="protein sequence ID" value="NYI86846.1"/>
    <property type="molecule type" value="Genomic_DNA"/>
</dbReference>
<feature type="domain" description="Putative restriction endonuclease" evidence="1">
    <location>
        <begin position="24"/>
        <end position="183"/>
    </location>
</feature>
<dbReference type="InterPro" id="IPR011335">
    <property type="entry name" value="Restrct_endonuc-II-like"/>
</dbReference>
<comment type="caution">
    <text evidence="2">The sequence shown here is derived from an EMBL/GenBank/DDBJ whole genome shotgun (WGS) entry which is preliminary data.</text>
</comment>
<dbReference type="Gene3D" id="3.90.1570.10">
    <property type="entry name" value="tt1808, chain A"/>
    <property type="match status" value="1"/>
</dbReference>
<dbReference type="CDD" id="cd06260">
    <property type="entry name" value="DUF820-like"/>
    <property type="match status" value="1"/>
</dbReference>
<keyword evidence="2" id="KW-0378">Hydrolase</keyword>
<dbReference type="GO" id="GO:0004519">
    <property type="term" value="F:endonuclease activity"/>
    <property type="evidence" value="ECO:0007669"/>
    <property type="project" value="UniProtKB-KW"/>
</dbReference>
<keyword evidence="3" id="KW-1185">Reference proteome</keyword>
<dbReference type="PANTHER" id="PTHR35400:SF3">
    <property type="entry name" value="SLL1072 PROTEIN"/>
    <property type="match status" value="1"/>
</dbReference>
<accession>A0A853AW49</accession>
<sequence length="189" mass="20476">MSTAFAGSAMAWERLLDTWRGLQVPEGWRPELTAEGIQMTPPTGGPHNLIADLVDDALRRARPDGCGVFQTVGVAIRATGSIYVPDLCVVPRDAVPGNSDPVPAEHVLLAAEITSPSNGDHDRKKKKWAYAHGNIPQYLLIDAYDEDGPAVSLFTEPIEGVYSRTVRVPFGQPVEIGEPFGIRLETNGF</sequence>
<name>A0A853AW49_9PSEU</name>
<keyword evidence="2" id="KW-0255">Endonuclease</keyword>
<evidence type="ECO:0000259" key="1">
    <source>
        <dbReference type="Pfam" id="PF05685"/>
    </source>
</evidence>
<gene>
    <name evidence="2" type="ORF">HNR02_000169</name>
</gene>
<evidence type="ECO:0000313" key="3">
    <source>
        <dbReference type="Proteomes" id="UP000549616"/>
    </source>
</evidence>
<organism evidence="2 3">
    <name type="scientific">Amycolatopsis endophytica</name>
    <dbReference type="NCBI Taxonomy" id="860233"/>
    <lineage>
        <taxon>Bacteria</taxon>
        <taxon>Bacillati</taxon>
        <taxon>Actinomycetota</taxon>
        <taxon>Actinomycetes</taxon>
        <taxon>Pseudonocardiales</taxon>
        <taxon>Pseudonocardiaceae</taxon>
        <taxon>Amycolatopsis</taxon>
    </lineage>
</organism>
<dbReference type="Proteomes" id="UP000549616">
    <property type="component" value="Unassembled WGS sequence"/>
</dbReference>
<dbReference type="SUPFAM" id="SSF52980">
    <property type="entry name" value="Restriction endonuclease-like"/>
    <property type="match status" value="1"/>
</dbReference>
<dbReference type="AlphaFoldDB" id="A0A853AW49"/>
<proteinExistence type="predicted"/>
<dbReference type="InterPro" id="IPR008538">
    <property type="entry name" value="Uma2"/>
</dbReference>
<evidence type="ECO:0000313" key="2">
    <source>
        <dbReference type="EMBL" id="NYI86846.1"/>
    </source>
</evidence>
<dbReference type="InterPro" id="IPR012296">
    <property type="entry name" value="Nuclease_put_TT1808"/>
</dbReference>
<reference evidence="2 3" key="1">
    <citation type="submission" date="2020-07" db="EMBL/GenBank/DDBJ databases">
        <title>Sequencing the genomes of 1000 actinobacteria strains.</title>
        <authorList>
            <person name="Klenk H.-P."/>
        </authorList>
    </citation>
    <scope>NUCLEOTIDE SEQUENCE [LARGE SCALE GENOMIC DNA]</scope>
    <source>
        <strain evidence="2 3">DSM 104006</strain>
    </source>
</reference>
<dbReference type="Pfam" id="PF05685">
    <property type="entry name" value="Uma2"/>
    <property type="match status" value="1"/>
</dbReference>